<dbReference type="RefSeq" id="WP_225699707.1">
    <property type="nucleotide sequence ID" value="NZ_JAIXNE010000007.1"/>
</dbReference>
<comment type="similarity">
    <text evidence="1">Belongs to the glycosyl hydrolase 13 family.</text>
</comment>
<dbReference type="Pfam" id="PF00128">
    <property type="entry name" value="Alpha-amylase"/>
    <property type="match status" value="1"/>
</dbReference>
<sequence length="659" mass="74628">MGFTFFIYSCTTTTEVRTFNSLDEYPVYENSDLGVTYTPAATSVRIWSPAAEQVRFHLYAEGVGDNRLETHDLRPDVDGTWIAELEGDQQNRFYTIQVMQEGAWLEEKPDIHARAVGVNGNRGMIIDLEETNPEGWETDVRPPLGNYTDIIIYELHVRDISNHPSSNIQHAGKYLGLTETGTKNQQGDATGLDHISELGVTHVHLLPAFDHRSIDETRLDEPQYNWGYDPQNYNVPEGSFSTNPYDGRVRIREFKEMVQALHKQGLRVILDVVYNHTGQTLESNFSQLVPGYFYRQNPDGTFSDASACGNETASDREMMRKFMIESVKYWANEYHLDGFRFDLMGIHDIETMNEISYELRRIDPSIFVYGEGWTAGNSPLPEPQRALKKHTYQMPHVAAFSDDIRDGLKGSVFEHEDTGFASGKPGMKESVKFGIVASTQHPQVDYEQVNYSDEPWAAQPSQTINYVSCHDNHTLFDRLTISRPDASPDEIAQMHKLANTVVLTSQGVPFLHAGVDFMRTKFGVENSYNSPDSINVINWDRKTQYRDHFEYYQALIALRKAHPAFRMDEQSKIAENLKFISIEDPHVLSYVLNGQASGDSWNTILLVFNGSGDNKTYQLPEGSWTMVNNGKKIDPAGLGKKSGSVPLPAYSALIFYSNQ</sequence>
<accession>A0A9X1HVX3</accession>
<name>A0A9X1HVX3_9BACT</name>
<dbReference type="Gene3D" id="3.20.20.80">
    <property type="entry name" value="Glycosidases"/>
    <property type="match status" value="1"/>
</dbReference>
<evidence type="ECO:0000313" key="3">
    <source>
        <dbReference type="EMBL" id="MCA6078846.1"/>
    </source>
</evidence>
<comment type="caution">
    <text evidence="3">The sequence shown here is derived from an EMBL/GenBank/DDBJ whole genome shotgun (WGS) entry which is preliminary data.</text>
</comment>
<dbReference type="InterPro" id="IPR013780">
    <property type="entry name" value="Glyco_hydro_b"/>
</dbReference>
<proteinExistence type="inferred from homology"/>
<dbReference type="InterPro" id="IPR004193">
    <property type="entry name" value="Glyco_hydro_13_N"/>
</dbReference>
<feature type="domain" description="Glycosyl hydrolase family 13 catalytic" evidence="2">
    <location>
        <begin position="183"/>
        <end position="559"/>
    </location>
</feature>
<dbReference type="NCBIfam" id="TIGR02104">
    <property type="entry name" value="pulA_typeI"/>
    <property type="match status" value="1"/>
</dbReference>
<keyword evidence="4" id="KW-1185">Reference proteome</keyword>
<dbReference type="SMART" id="SM00642">
    <property type="entry name" value="Aamy"/>
    <property type="match status" value="1"/>
</dbReference>
<dbReference type="InterPro" id="IPR013783">
    <property type="entry name" value="Ig-like_fold"/>
</dbReference>
<dbReference type="Gene3D" id="2.60.40.10">
    <property type="entry name" value="Immunoglobulins"/>
    <property type="match status" value="1"/>
</dbReference>
<evidence type="ECO:0000256" key="1">
    <source>
        <dbReference type="ARBA" id="ARBA00008061"/>
    </source>
</evidence>
<dbReference type="InterPro" id="IPR011840">
    <property type="entry name" value="PulA_typeI"/>
</dbReference>
<gene>
    <name evidence="3" type="primary">pulA</name>
    <name evidence="3" type="ORF">LDX50_28485</name>
</gene>
<dbReference type="Pfam" id="PF02922">
    <property type="entry name" value="CBM_48"/>
    <property type="match status" value="1"/>
</dbReference>
<dbReference type="AlphaFoldDB" id="A0A9X1HVX3"/>
<organism evidence="3 4">
    <name type="scientific">Fulvivirga sedimenti</name>
    <dbReference type="NCBI Taxonomy" id="2879465"/>
    <lineage>
        <taxon>Bacteria</taxon>
        <taxon>Pseudomonadati</taxon>
        <taxon>Bacteroidota</taxon>
        <taxon>Cytophagia</taxon>
        <taxon>Cytophagales</taxon>
        <taxon>Fulvivirgaceae</taxon>
        <taxon>Fulvivirga</taxon>
    </lineage>
</organism>
<protein>
    <submittedName>
        <fullName evidence="3">Type I pullulanase</fullName>
        <ecNumber evidence="3">3.2.1.41</ecNumber>
    </submittedName>
</protein>
<keyword evidence="3" id="KW-0378">Hydrolase</keyword>
<dbReference type="EC" id="3.2.1.41" evidence="3"/>
<dbReference type="InterPro" id="IPR006047">
    <property type="entry name" value="GH13_cat_dom"/>
</dbReference>
<keyword evidence="3" id="KW-0326">Glycosidase</keyword>
<dbReference type="InterPro" id="IPR014756">
    <property type="entry name" value="Ig_E-set"/>
</dbReference>
<reference evidence="3" key="1">
    <citation type="submission" date="2021-09" db="EMBL/GenBank/DDBJ databases">
        <title>Fulvivirga sp. isolated from coastal sediment.</title>
        <authorList>
            <person name="Yu H."/>
        </authorList>
    </citation>
    <scope>NUCLEOTIDE SEQUENCE</scope>
    <source>
        <strain evidence="3">1062</strain>
    </source>
</reference>
<evidence type="ECO:0000313" key="4">
    <source>
        <dbReference type="Proteomes" id="UP001139409"/>
    </source>
</evidence>
<dbReference type="Proteomes" id="UP001139409">
    <property type="component" value="Unassembled WGS sequence"/>
</dbReference>
<dbReference type="EMBL" id="JAIXNE010000007">
    <property type="protein sequence ID" value="MCA6078846.1"/>
    <property type="molecule type" value="Genomic_DNA"/>
</dbReference>
<dbReference type="SUPFAM" id="SSF51445">
    <property type="entry name" value="(Trans)glycosidases"/>
    <property type="match status" value="1"/>
</dbReference>
<dbReference type="GO" id="GO:0051060">
    <property type="term" value="F:pullulanase activity"/>
    <property type="evidence" value="ECO:0007669"/>
    <property type="project" value="UniProtKB-EC"/>
</dbReference>
<dbReference type="Gene3D" id="2.60.40.1180">
    <property type="entry name" value="Golgi alpha-mannosidase II"/>
    <property type="match status" value="1"/>
</dbReference>
<dbReference type="CDD" id="cd11341">
    <property type="entry name" value="AmyAc_Pullulanase_LD-like"/>
    <property type="match status" value="1"/>
</dbReference>
<dbReference type="InterPro" id="IPR049117">
    <property type="entry name" value="pulA_all-beta"/>
</dbReference>
<dbReference type="SUPFAM" id="SSF81296">
    <property type="entry name" value="E set domains"/>
    <property type="match status" value="1"/>
</dbReference>
<dbReference type="GO" id="GO:0005975">
    <property type="term" value="P:carbohydrate metabolic process"/>
    <property type="evidence" value="ECO:0007669"/>
    <property type="project" value="InterPro"/>
</dbReference>
<dbReference type="CDD" id="cd02860">
    <property type="entry name" value="E_set_Pullulanase"/>
    <property type="match status" value="1"/>
</dbReference>
<dbReference type="Pfam" id="PF21653">
    <property type="entry name" value="pulA_all-beta"/>
    <property type="match status" value="1"/>
</dbReference>
<dbReference type="InterPro" id="IPR017853">
    <property type="entry name" value="GH"/>
</dbReference>
<dbReference type="PANTHER" id="PTHR43002">
    <property type="entry name" value="GLYCOGEN DEBRANCHING ENZYME"/>
    <property type="match status" value="1"/>
</dbReference>
<evidence type="ECO:0000259" key="2">
    <source>
        <dbReference type="SMART" id="SM00642"/>
    </source>
</evidence>